<evidence type="ECO:0000256" key="1">
    <source>
        <dbReference type="SAM" id="MobiDB-lite"/>
    </source>
</evidence>
<organism evidence="3 4">
    <name type="scientific">Kitasatospora gansuensis</name>
    <dbReference type="NCBI Taxonomy" id="258050"/>
    <lineage>
        <taxon>Bacteria</taxon>
        <taxon>Bacillati</taxon>
        <taxon>Actinomycetota</taxon>
        <taxon>Actinomycetes</taxon>
        <taxon>Kitasatosporales</taxon>
        <taxon>Streptomycetaceae</taxon>
        <taxon>Kitasatospora</taxon>
    </lineage>
</organism>
<dbReference type="AlphaFoldDB" id="A0A7W7WLK2"/>
<keyword evidence="2" id="KW-1133">Transmembrane helix</keyword>
<reference evidence="3 4" key="1">
    <citation type="submission" date="2020-08" db="EMBL/GenBank/DDBJ databases">
        <title>Sequencing the genomes of 1000 actinobacteria strains.</title>
        <authorList>
            <person name="Klenk H.-P."/>
        </authorList>
    </citation>
    <scope>NUCLEOTIDE SEQUENCE [LARGE SCALE GENOMIC DNA]</scope>
    <source>
        <strain evidence="3 4">DSM 44786</strain>
    </source>
</reference>
<comment type="caution">
    <text evidence="3">The sequence shown here is derived from an EMBL/GenBank/DDBJ whole genome shotgun (WGS) entry which is preliminary data.</text>
</comment>
<evidence type="ECO:0000256" key="2">
    <source>
        <dbReference type="SAM" id="Phobius"/>
    </source>
</evidence>
<sequence>MTSPAPELPDATEAPPLPEENAAPRRRWFGPGVRAALVVAVGAALALTAATYFYKDDPRAAKAGDCVHNAGSDSDPDVTIVDCSAAAGTDLKVLKVVNGADEKQCDTEPGVVATYTEKRTSRTFILCLGDRT</sequence>
<gene>
    <name evidence="3" type="ORF">F4556_007076</name>
</gene>
<protein>
    <submittedName>
        <fullName evidence="3">Uncharacterized protein</fullName>
    </submittedName>
</protein>
<keyword evidence="4" id="KW-1185">Reference proteome</keyword>
<feature type="transmembrane region" description="Helical" evidence="2">
    <location>
        <begin position="35"/>
        <end position="54"/>
    </location>
</feature>
<dbReference type="EMBL" id="JACHJR010000001">
    <property type="protein sequence ID" value="MBB4951541.1"/>
    <property type="molecule type" value="Genomic_DNA"/>
</dbReference>
<dbReference type="Proteomes" id="UP000573327">
    <property type="component" value="Unassembled WGS sequence"/>
</dbReference>
<proteinExistence type="predicted"/>
<keyword evidence="2" id="KW-0472">Membrane</keyword>
<name>A0A7W7WLK2_9ACTN</name>
<dbReference type="RefSeq" id="WP_184923570.1">
    <property type="nucleotide sequence ID" value="NZ_JACHJR010000001.1"/>
</dbReference>
<keyword evidence="2" id="KW-0812">Transmembrane</keyword>
<evidence type="ECO:0000313" key="3">
    <source>
        <dbReference type="EMBL" id="MBB4951541.1"/>
    </source>
</evidence>
<accession>A0A7W7WLK2</accession>
<evidence type="ECO:0000313" key="4">
    <source>
        <dbReference type="Proteomes" id="UP000573327"/>
    </source>
</evidence>
<feature type="region of interest" description="Disordered" evidence="1">
    <location>
        <begin position="1"/>
        <end position="24"/>
    </location>
</feature>